<protein>
    <submittedName>
        <fullName evidence="3">Prolyl oligopeptidase family serine peptidase</fullName>
    </submittedName>
</protein>
<dbReference type="Proteomes" id="UP000516148">
    <property type="component" value="Chromosome"/>
</dbReference>
<dbReference type="GO" id="GO:0008236">
    <property type="term" value="F:serine-type peptidase activity"/>
    <property type="evidence" value="ECO:0007669"/>
    <property type="project" value="InterPro"/>
</dbReference>
<evidence type="ECO:0000256" key="1">
    <source>
        <dbReference type="ARBA" id="ARBA00022801"/>
    </source>
</evidence>
<evidence type="ECO:0000259" key="2">
    <source>
        <dbReference type="Pfam" id="PF00326"/>
    </source>
</evidence>
<evidence type="ECO:0000313" key="3">
    <source>
        <dbReference type="EMBL" id="QNQ11951.1"/>
    </source>
</evidence>
<dbReference type="PANTHER" id="PTHR22946">
    <property type="entry name" value="DIENELACTONE HYDROLASE DOMAIN-CONTAINING PROTEIN-RELATED"/>
    <property type="match status" value="1"/>
</dbReference>
<dbReference type="SUPFAM" id="SSF53474">
    <property type="entry name" value="alpha/beta-Hydrolases"/>
    <property type="match status" value="1"/>
</dbReference>
<dbReference type="InterPro" id="IPR029058">
    <property type="entry name" value="AB_hydrolase_fold"/>
</dbReference>
<accession>A0A7H0LQJ8</accession>
<feature type="domain" description="Peptidase S9 prolyl oligopeptidase catalytic" evidence="2">
    <location>
        <begin position="38"/>
        <end position="130"/>
    </location>
</feature>
<dbReference type="GO" id="GO:0052689">
    <property type="term" value="F:carboxylic ester hydrolase activity"/>
    <property type="evidence" value="ECO:0007669"/>
    <property type="project" value="UniProtKB-ARBA"/>
</dbReference>
<gene>
    <name evidence="3" type="ORF">H3Z74_09495</name>
</gene>
<dbReference type="GO" id="GO:0006508">
    <property type="term" value="P:proteolysis"/>
    <property type="evidence" value="ECO:0007669"/>
    <property type="project" value="InterPro"/>
</dbReference>
<dbReference type="InterPro" id="IPR001375">
    <property type="entry name" value="Peptidase_S9_cat"/>
</dbReference>
<dbReference type="KEGG" id="spap:H3Z74_09495"/>
<dbReference type="InterPro" id="IPR050261">
    <property type="entry name" value="FrsA_esterase"/>
</dbReference>
<dbReference type="PANTHER" id="PTHR22946:SF9">
    <property type="entry name" value="POLYKETIDE TRANSFERASE AF380"/>
    <property type="match status" value="1"/>
</dbReference>
<evidence type="ECO:0000313" key="4">
    <source>
        <dbReference type="Proteomes" id="UP000516148"/>
    </source>
</evidence>
<reference evidence="3 4" key="1">
    <citation type="submission" date="2020-09" db="EMBL/GenBank/DDBJ databases">
        <title>Sphingomonas sp., a new species isolated from pork steak.</title>
        <authorList>
            <person name="Heidler von Heilborn D."/>
        </authorList>
    </citation>
    <scope>NUCLEOTIDE SEQUENCE [LARGE SCALE GENOMIC DNA]</scope>
    <source>
        <strain evidence="4">S8-3T</strain>
    </source>
</reference>
<name>A0A7H0LQJ8_9SPHN</name>
<organism evidence="3 4">
    <name type="scientific">Sphingomonas alpina</name>
    <dbReference type="NCBI Taxonomy" id="653931"/>
    <lineage>
        <taxon>Bacteria</taxon>
        <taxon>Pseudomonadati</taxon>
        <taxon>Pseudomonadota</taxon>
        <taxon>Alphaproteobacteria</taxon>
        <taxon>Sphingomonadales</taxon>
        <taxon>Sphingomonadaceae</taxon>
        <taxon>Sphingomonas</taxon>
    </lineage>
</organism>
<dbReference type="Pfam" id="PF00326">
    <property type="entry name" value="Peptidase_S9"/>
    <property type="match status" value="1"/>
</dbReference>
<dbReference type="Gene3D" id="3.40.50.1820">
    <property type="entry name" value="alpha/beta hydrolase"/>
    <property type="match status" value="1"/>
</dbReference>
<keyword evidence="1" id="KW-0378">Hydrolase</keyword>
<proteinExistence type="predicted"/>
<dbReference type="EMBL" id="CP061038">
    <property type="protein sequence ID" value="QNQ11951.1"/>
    <property type="molecule type" value="Genomic_DNA"/>
</dbReference>
<sequence length="234" mass="24946">MTPHPAGGGRHPAIIWISGGDSNSIGNFWDKADPENDQTAAAFRDAGIVTLYPSLRGGNDNPGYREGFYGEVDDILAAADYLAAQEYVDPQRIYLGGHSTGGTLVLLTAEMSKRFRGIFAFGPVAEASDYGGQFFYADLNDATEVKLRSPIHWLGSVTSPTFVFEGADQGNGDSLDALSAESSNPQLHFYKVPGRTHFSILAPVTAVIARKIIGDAAGKGTVSFSQAELNMAPR</sequence>
<keyword evidence="4" id="KW-1185">Reference proteome</keyword>
<dbReference type="AlphaFoldDB" id="A0A7H0LQJ8"/>